<protein>
    <submittedName>
        <fullName evidence="2">Uncharacterized protein</fullName>
    </submittedName>
</protein>
<accession>A0A9P4KJB1</accession>
<proteinExistence type="predicted"/>
<dbReference type="AlphaFoldDB" id="A0A9P4KJB1"/>
<gene>
    <name evidence="2" type="ORF">CC78DRAFT_576325</name>
</gene>
<organism evidence="2 3">
    <name type="scientific">Lojkania enalia</name>
    <dbReference type="NCBI Taxonomy" id="147567"/>
    <lineage>
        <taxon>Eukaryota</taxon>
        <taxon>Fungi</taxon>
        <taxon>Dikarya</taxon>
        <taxon>Ascomycota</taxon>
        <taxon>Pezizomycotina</taxon>
        <taxon>Dothideomycetes</taxon>
        <taxon>Pleosporomycetidae</taxon>
        <taxon>Pleosporales</taxon>
        <taxon>Pleosporales incertae sedis</taxon>
        <taxon>Lojkania</taxon>
    </lineage>
</organism>
<evidence type="ECO:0000313" key="2">
    <source>
        <dbReference type="EMBL" id="KAF2268315.1"/>
    </source>
</evidence>
<evidence type="ECO:0000256" key="1">
    <source>
        <dbReference type="SAM" id="MobiDB-lite"/>
    </source>
</evidence>
<name>A0A9P4KJB1_9PLEO</name>
<sequence length="193" mass="20598">MRLGPGRSKPKPPLAYPTTRTRTQTTALADQCTCPLFVAIITKHSLPSGHGQIRARLSLLSRAGSIWPIDALFQKLPQPSAGRGAALFQPSFVLQGPQVNQPGTTSPSVPPKPSILGLSGIGPMRADRDPRLATVPPYHRASGQAASVYTWGPLEMGCVRWAYGCRTVCARPYSGVVQDVLCLISLGTSLKKT</sequence>
<comment type="caution">
    <text evidence="2">The sequence shown here is derived from an EMBL/GenBank/DDBJ whole genome shotgun (WGS) entry which is preliminary data.</text>
</comment>
<feature type="region of interest" description="Disordered" evidence="1">
    <location>
        <begin position="1"/>
        <end position="20"/>
    </location>
</feature>
<reference evidence="3" key="1">
    <citation type="journal article" date="2020" name="Stud. Mycol.">
        <title>101 Dothideomycetes genomes: A test case for predicting lifestyles and emergence of pathogens.</title>
        <authorList>
            <person name="Haridas S."/>
            <person name="Albert R."/>
            <person name="Binder M."/>
            <person name="Bloem J."/>
            <person name="LaButti K."/>
            <person name="Salamov A."/>
            <person name="Andreopoulos B."/>
            <person name="Baker S."/>
            <person name="Barry K."/>
            <person name="Bills G."/>
            <person name="Bluhm B."/>
            <person name="Cannon C."/>
            <person name="Castanera R."/>
            <person name="Culley D."/>
            <person name="Daum C."/>
            <person name="Ezra D."/>
            <person name="Gonzalez J."/>
            <person name="Henrissat B."/>
            <person name="Kuo A."/>
            <person name="Liang C."/>
            <person name="Lipzen A."/>
            <person name="Lutzoni F."/>
            <person name="Magnuson J."/>
            <person name="Mondo S."/>
            <person name="Nolan M."/>
            <person name="Ohm R."/>
            <person name="Pangilinan J."/>
            <person name="Park H.-J."/>
            <person name="Ramirez L."/>
            <person name="Alfaro M."/>
            <person name="Sun H."/>
            <person name="Tritt A."/>
            <person name="Yoshinaga Y."/>
            <person name="Zwiers L.-H."/>
            <person name="Turgeon B."/>
            <person name="Goodwin S."/>
            <person name="Spatafora J."/>
            <person name="Crous P."/>
            <person name="Grigoriev I."/>
        </authorList>
    </citation>
    <scope>NUCLEOTIDE SEQUENCE [LARGE SCALE GENOMIC DNA]</scope>
    <source>
        <strain evidence="3">CBS 304.66</strain>
    </source>
</reference>
<dbReference type="EMBL" id="ML986587">
    <property type="protein sequence ID" value="KAF2268315.1"/>
    <property type="molecule type" value="Genomic_DNA"/>
</dbReference>
<keyword evidence="3" id="KW-1185">Reference proteome</keyword>
<evidence type="ECO:0000313" key="3">
    <source>
        <dbReference type="Proteomes" id="UP000800093"/>
    </source>
</evidence>
<dbReference type="Proteomes" id="UP000800093">
    <property type="component" value="Unassembled WGS sequence"/>
</dbReference>